<evidence type="ECO:0000313" key="1">
    <source>
        <dbReference type="EMBL" id="QSE99264.1"/>
    </source>
</evidence>
<dbReference type="KEGG" id="fuv:JR347_09295"/>
<evidence type="ECO:0000313" key="2">
    <source>
        <dbReference type="Proteomes" id="UP000662783"/>
    </source>
</evidence>
<accession>A0A975A2A0</accession>
<reference evidence="1" key="1">
    <citation type="submission" date="2021-02" db="EMBL/GenBank/DDBJ databases">
        <title>Fulvivirga sp. S481 isolated from sea water.</title>
        <authorList>
            <person name="Bae S.S."/>
            <person name="Baek K."/>
        </authorList>
    </citation>
    <scope>NUCLEOTIDE SEQUENCE</scope>
    <source>
        <strain evidence="1">S481</strain>
    </source>
</reference>
<gene>
    <name evidence="1" type="ORF">JR347_09295</name>
</gene>
<organism evidence="1 2">
    <name type="scientific">Fulvivirga lutea</name>
    <dbReference type="NCBI Taxonomy" id="2810512"/>
    <lineage>
        <taxon>Bacteria</taxon>
        <taxon>Pseudomonadati</taxon>
        <taxon>Bacteroidota</taxon>
        <taxon>Cytophagia</taxon>
        <taxon>Cytophagales</taxon>
        <taxon>Fulvivirgaceae</taxon>
        <taxon>Fulvivirga</taxon>
    </lineage>
</organism>
<protein>
    <submittedName>
        <fullName evidence="1">Uncharacterized protein</fullName>
    </submittedName>
</protein>
<keyword evidence="2" id="KW-1185">Reference proteome</keyword>
<dbReference type="Proteomes" id="UP000662783">
    <property type="component" value="Chromosome"/>
</dbReference>
<name>A0A975A2A0_9BACT</name>
<proteinExistence type="predicted"/>
<dbReference type="EMBL" id="CP070608">
    <property type="protein sequence ID" value="QSE99264.1"/>
    <property type="molecule type" value="Genomic_DNA"/>
</dbReference>
<sequence length="87" mass="9872">MTIYINSTYSGERTDVLERPDNNADLKSLLKETLNEKSESGKNIKWIDDNTLEINGVAPMALHTFVLKAEELGKEIKYTKKTIIEIS</sequence>
<dbReference type="RefSeq" id="WP_205723775.1">
    <property type="nucleotide sequence ID" value="NZ_CP070608.1"/>
</dbReference>
<dbReference type="AlphaFoldDB" id="A0A975A2A0"/>